<keyword evidence="1" id="KW-0479">Metal-binding</keyword>
<dbReference type="Pfam" id="PF25597">
    <property type="entry name" value="SH3_retrovirus"/>
    <property type="match status" value="1"/>
</dbReference>
<feature type="domain" description="Retroviral polymerase SH3-like" evidence="5">
    <location>
        <begin position="201"/>
        <end position="254"/>
    </location>
</feature>
<dbReference type="InterPro" id="IPR012337">
    <property type="entry name" value="RNaseH-like_sf"/>
</dbReference>
<gene>
    <name evidence="6" type="ORF">Tci_035822</name>
</gene>
<evidence type="ECO:0000313" key="6">
    <source>
        <dbReference type="EMBL" id="GEU63844.1"/>
    </source>
</evidence>
<proteinExistence type="predicted"/>
<dbReference type="CDD" id="cd09272">
    <property type="entry name" value="RNase_HI_RT_Ty1"/>
    <property type="match status" value="1"/>
</dbReference>
<sequence length="542" mass="63117">MERIKVISRSLKTLNLLLKSTRKRMTPATTVNSNGIYEIDMSNLVPNVNSIYNVNNKRFKHNLDSTYLWHFRLAHISKKHIEKMQHDGLLKLTDDESFDKCVSCLSGKMTRKSFLHRPERVTDLLGLTHTDVCGPLRHVSRQDASYFITFTDDYSRYGYIYLLKHTHEVFETFKLTPPYTPQHNGVSERRNRTLLDMLWGCEALVKWDTPDKLQQRSVKCIFIGYPKETMGYYFYFPLENKIVVAGYAKFFMKKLLSQEVSERAGELEEIQDEDTSPSEITSKIPMKVEGFKPPQEEVIPVHRSITTHQAPECLCLNVEMQSMKDNQVRRLNDLPPDCKTIGSKWLFKKKTDMDGNVHTYKARLVANGFTQLYEVDYEEMFSHVTDIRAIRILIAIVAFYDYEIWMVNSKHGYIPMQERLDLNKTQGASTPREVMRMQNVPYASAVEAEYITASEAEMEVVWIGKFISRLGIVPIINEPIKMFCDNSAAFLIANEPRVQRGARHYHRRYLLKVHIYKNLVDPFTKALSKGKLTQHARNMRIR</sequence>
<accession>A0A6L2LU65</accession>
<dbReference type="InterPro" id="IPR039537">
    <property type="entry name" value="Retrotran_Ty1/copia-like"/>
</dbReference>
<evidence type="ECO:0000259" key="5">
    <source>
        <dbReference type="Pfam" id="PF25597"/>
    </source>
</evidence>
<dbReference type="Gene3D" id="3.30.420.10">
    <property type="entry name" value="Ribonuclease H-like superfamily/Ribonuclease H"/>
    <property type="match status" value="2"/>
</dbReference>
<dbReference type="InterPro" id="IPR057670">
    <property type="entry name" value="SH3_retrovirus"/>
</dbReference>
<dbReference type="GO" id="GO:0016787">
    <property type="term" value="F:hydrolase activity"/>
    <property type="evidence" value="ECO:0007669"/>
    <property type="project" value="UniProtKB-KW"/>
</dbReference>
<keyword evidence="2" id="KW-0378">Hydrolase</keyword>
<protein>
    <recommendedName>
        <fullName evidence="7">Retrotransposon protein, putative, Ty1-copia subclass</fullName>
    </recommendedName>
</protein>
<comment type="caution">
    <text evidence="6">The sequence shown here is derived from an EMBL/GenBank/DDBJ whole genome shotgun (WGS) entry which is preliminary data.</text>
</comment>
<dbReference type="InterPro" id="IPR013103">
    <property type="entry name" value="RVT_2"/>
</dbReference>
<dbReference type="InterPro" id="IPR036397">
    <property type="entry name" value="RNaseH_sf"/>
</dbReference>
<name>A0A6L2LU65_TANCI</name>
<evidence type="ECO:0000259" key="3">
    <source>
        <dbReference type="Pfam" id="PF07727"/>
    </source>
</evidence>
<dbReference type="PANTHER" id="PTHR42648:SF27">
    <property type="entry name" value="RNA-DIRECTED DNA POLYMERASE"/>
    <property type="match status" value="1"/>
</dbReference>
<feature type="domain" description="GAG-pre-integrase" evidence="4">
    <location>
        <begin position="35"/>
        <end position="109"/>
    </location>
</feature>
<dbReference type="Pfam" id="PF07727">
    <property type="entry name" value="RVT_2"/>
    <property type="match status" value="1"/>
</dbReference>
<dbReference type="GO" id="GO:0046872">
    <property type="term" value="F:metal ion binding"/>
    <property type="evidence" value="ECO:0007669"/>
    <property type="project" value="UniProtKB-KW"/>
</dbReference>
<dbReference type="PANTHER" id="PTHR42648">
    <property type="entry name" value="TRANSPOSASE, PUTATIVE-RELATED"/>
    <property type="match status" value="1"/>
</dbReference>
<dbReference type="InterPro" id="IPR025724">
    <property type="entry name" value="GAG-pre-integrase_dom"/>
</dbReference>
<reference evidence="6" key="1">
    <citation type="journal article" date="2019" name="Sci. Rep.">
        <title>Draft genome of Tanacetum cinerariifolium, the natural source of mosquito coil.</title>
        <authorList>
            <person name="Yamashiro T."/>
            <person name="Shiraishi A."/>
            <person name="Satake H."/>
            <person name="Nakayama K."/>
        </authorList>
    </citation>
    <scope>NUCLEOTIDE SEQUENCE</scope>
</reference>
<dbReference type="SUPFAM" id="SSF53098">
    <property type="entry name" value="Ribonuclease H-like"/>
    <property type="match status" value="1"/>
</dbReference>
<dbReference type="Pfam" id="PF13976">
    <property type="entry name" value="gag_pre-integrs"/>
    <property type="match status" value="1"/>
</dbReference>
<evidence type="ECO:0000256" key="1">
    <source>
        <dbReference type="ARBA" id="ARBA00022723"/>
    </source>
</evidence>
<evidence type="ECO:0008006" key="7">
    <source>
        <dbReference type="Google" id="ProtNLM"/>
    </source>
</evidence>
<dbReference type="EMBL" id="BKCJ010004919">
    <property type="protein sequence ID" value="GEU63844.1"/>
    <property type="molecule type" value="Genomic_DNA"/>
</dbReference>
<evidence type="ECO:0000259" key="4">
    <source>
        <dbReference type="Pfam" id="PF13976"/>
    </source>
</evidence>
<feature type="domain" description="Reverse transcriptase Ty1/copia-type" evidence="3">
    <location>
        <begin position="326"/>
        <end position="413"/>
    </location>
</feature>
<evidence type="ECO:0000256" key="2">
    <source>
        <dbReference type="ARBA" id="ARBA00022801"/>
    </source>
</evidence>
<dbReference type="AlphaFoldDB" id="A0A6L2LU65"/>
<dbReference type="GO" id="GO:0003676">
    <property type="term" value="F:nucleic acid binding"/>
    <property type="evidence" value="ECO:0007669"/>
    <property type="project" value="InterPro"/>
</dbReference>
<organism evidence="6">
    <name type="scientific">Tanacetum cinerariifolium</name>
    <name type="common">Dalmatian daisy</name>
    <name type="synonym">Chrysanthemum cinerariifolium</name>
    <dbReference type="NCBI Taxonomy" id="118510"/>
    <lineage>
        <taxon>Eukaryota</taxon>
        <taxon>Viridiplantae</taxon>
        <taxon>Streptophyta</taxon>
        <taxon>Embryophyta</taxon>
        <taxon>Tracheophyta</taxon>
        <taxon>Spermatophyta</taxon>
        <taxon>Magnoliopsida</taxon>
        <taxon>eudicotyledons</taxon>
        <taxon>Gunneridae</taxon>
        <taxon>Pentapetalae</taxon>
        <taxon>asterids</taxon>
        <taxon>campanulids</taxon>
        <taxon>Asterales</taxon>
        <taxon>Asteraceae</taxon>
        <taxon>Asteroideae</taxon>
        <taxon>Anthemideae</taxon>
        <taxon>Anthemidinae</taxon>
        <taxon>Tanacetum</taxon>
    </lineage>
</organism>